<gene>
    <name evidence="1" type="ORF">AYBTSS11_LOCUS22274</name>
</gene>
<dbReference type="Gramene" id="rna-AYBTSS11_LOCUS22274">
    <property type="protein sequence ID" value="CAJ1969467.1"/>
    <property type="gene ID" value="gene-AYBTSS11_LOCUS22274"/>
</dbReference>
<protein>
    <submittedName>
        <fullName evidence="1">Uncharacterized protein</fullName>
    </submittedName>
</protein>
<accession>A0AA86VMJ3</accession>
<organism evidence="1 2">
    <name type="scientific">Sphenostylis stenocarpa</name>
    <dbReference type="NCBI Taxonomy" id="92480"/>
    <lineage>
        <taxon>Eukaryota</taxon>
        <taxon>Viridiplantae</taxon>
        <taxon>Streptophyta</taxon>
        <taxon>Embryophyta</taxon>
        <taxon>Tracheophyta</taxon>
        <taxon>Spermatophyta</taxon>
        <taxon>Magnoliopsida</taxon>
        <taxon>eudicotyledons</taxon>
        <taxon>Gunneridae</taxon>
        <taxon>Pentapetalae</taxon>
        <taxon>rosids</taxon>
        <taxon>fabids</taxon>
        <taxon>Fabales</taxon>
        <taxon>Fabaceae</taxon>
        <taxon>Papilionoideae</taxon>
        <taxon>50 kb inversion clade</taxon>
        <taxon>NPAAA clade</taxon>
        <taxon>indigoferoid/millettioid clade</taxon>
        <taxon>Phaseoleae</taxon>
        <taxon>Sphenostylis</taxon>
    </lineage>
</organism>
<proteinExistence type="predicted"/>
<keyword evidence="2" id="KW-1185">Reference proteome</keyword>
<feature type="non-terminal residue" evidence="1">
    <location>
        <position position="1"/>
    </location>
</feature>
<name>A0AA86VMJ3_9FABA</name>
<sequence>SIGSIRKVYEEPFVHYGKKLGSLVERNKAQTRSFILMGENVPNHLALGITSTAK</sequence>
<dbReference type="EMBL" id="OY731404">
    <property type="protein sequence ID" value="CAJ1969467.1"/>
    <property type="molecule type" value="Genomic_DNA"/>
</dbReference>
<dbReference type="AlphaFoldDB" id="A0AA86VMJ3"/>
<evidence type="ECO:0000313" key="1">
    <source>
        <dbReference type="EMBL" id="CAJ1969467.1"/>
    </source>
</evidence>
<evidence type="ECO:0000313" key="2">
    <source>
        <dbReference type="Proteomes" id="UP001189624"/>
    </source>
</evidence>
<dbReference type="Proteomes" id="UP001189624">
    <property type="component" value="Chromosome 7"/>
</dbReference>
<reference evidence="1" key="1">
    <citation type="submission" date="2023-10" db="EMBL/GenBank/DDBJ databases">
        <authorList>
            <person name="Domelevo Entfellner J.-B."/>
        </authorList>
    </citation>
    <scope>NUCLEOTIDE SEQUENCE</scope>
</reference>